<evidence type="ECO:0000313" key="3">
    <source>
        <dbReference type="RefSeq" id="XP_033155650.1"/>
    </source>
</evidence>
<dbReference type="GO" id="GO:0016020">
    <property type="term" value="C:membrane"/>
    <property type="evidence" value="ECO:0007669"/>
    <property type="project" value="UniProtKB-SubCell"/>
</dbReference>
<organism evidence="2 3">
    <name type="scientific">Drosophila mauritiana</name>
    <name type="common">Fruit fly</name>
    <dbReference type="NCBI Taxonomy" id="7226"/>
    <lineage>
        <taxon>Eukaryota</taxon>
        <taxon>Metazoa</taxon>
        <taxon>Ecdysozoa</taxon>
        <taxon>Arthropoda</taxon>
        <taxon>Hexapoda</taxon>
        <taxon>Insecta</taxon>
        <taxon>Pterygota</taxon>
        <taxon>Neoptera</taxon>
        <taxon>Endopterygota</taxon>
        <taxon>Diptera</taxon>
        <taxon>Brachycera</taxon>
        <taxon>Muscomorpha</taxon>
        <taxon>Ephydroidea</taxon>
        <taxon>Drosophilidae</taxon>
        <taxon>Drosophila</taxon>
        <taxon>Sophophora</taxon>
    </lineage>
</organism>
<feature type="domain" description="REJ" evidence="1">
    <location>
        <begin position="211"/>
        <end position="289"/>
    </location>
</feature>
<dbReference type="PROSITE" id="PS51111">
    <property type="entry name" value="REJ"/>
    <property type="match status" value="2"/>
</dbReference>
<dbReference type="Proteomes" id="UP000515162">
    <property type="component" value="Chromosome 2R"/>
</dbReference>
<keyword evidence="2" id="KW-1185">Reference proteome</keyword>
<dbReference type="GeneID" id="117137981"/>
<evidence type="ECO:0000313" key="2">
    <source>
        <dbReference type="Proteomes" id="UP000515162"/>
    </source>
</evidence>
<feature type="domain" description="REJ" evidence="1">
    <location>
        <begin position="1"/>
        <end position="142"/>
    </location>
</feature>
<gene>
    <name evidence="3" type="primary">LOC117137981</name>
</gene>
<dbReference type="RefSeq" id="XP_033155650.1">
    <property type="nucleotide sequence ID" value="XM_033299759.1"/>
</dbReference>
<protein>
    <submittedName>
        <fullName evidence="3">Uncharacterized protein LOC117137981 isoform X4</fullName>
    </submittedName>
</protein>
<dbReference type="InterPro" id="IPR014010">
    <property type="entry name" value="REJ_dom"/>
</dbReference>
<reference evidence="3" key="1">
    <citation type="submission" date="2025-08" db="UniProtKB">
        <authorList>
            <consortium name="RefSeq"/>
        </authorList>
    </citation>
    <scope>IDENTIFICATION</scope>
    <source>
        <strain evidence="3">Mau12</strain>
        <tissue evidence="3">Whole Body</tissue>
    </source>
</reference>
<name>A0A6P8JIP1_DROMA</name>
<dbReference type="AlphaFoldDB" id="A0A6P8JIP1"/>
<sequence>MESIPVKYKVTILLSTPSYLLALFELGDVAKEMGPSFRSTSSISEELSIYGIRTKTKPEYEQGYFANLSATFWSVSDKVLTLLGRIKLKRIYEIKVSIPIEVSLPPRCSPQLTVLKCSDPLSPRKVLITRGILINALFLESCNLPVRATYHWSLRDFVGLTQFASYTTDGPFINIPAFTMRFPTSYEPWRDLYLLQVEGSVNGLQFAARCYLKSIMGNVEAIIFGGQNRLARQSEMIWMNGSLSYDFSKRRGDIQFSTYNWNCYSVDDLDNPFCHRNISCGVFYSCQIL</sequence>
<accession>A0A6P8JIP1</accession>
<proteinExistence type="predicted"/>
<evidence type="ECO:0000259" key="1">
    <source>
        <dbReference type="PROSITE" id="PS51111"/>
    </source>
</evidence>